<reference evidence="1" key="1">
    <citation type="submission" date="2022-09" db="EMBL/GenBank/DDBJ databases">
        <title>Actin cytoskeleton and complex cell architecture in an #Asgard archaeon.</title>
        <authorList>
            <person name="Ponce Toledo R.I."/>
            <person name="Schleper C."/>
            <person name="Rodrigues Oliveira T."/>
            <person name="Wollweber F."/>
            <person name="Xu J."/>
            <person name="Rittmann S."/>
            <person name="Klingl A."/>
            <person name="Pilhofer M."/>
        </authorList>
    </citation>
    <scope>NUCLEOTIDE SEQUENCE</scope>
    <source>
        <strain evidence="1">B-35</strain>
    </source>
</reference>
<dbReference type="Proteomes" id="UP001208689">
    <property type="component" value="Chromosome"/>
</dbReference>
<name>A0ABY6HLA5_9ARCH</name>
<keyword evidence="2" id="KW-1185">Reference proteome</keyword>
<organism evidence="1 2">
    <name type="scientific">Candidatus Lokiarchaeum ossiferum</name>
    <dbReference type="NCBI Taxonomy" id="2951803"/>
    <lineage>
        <taxon>Archaea</taxon>
        <taxon>Promethearchaeati</taxon>
        <taxon>Promethearchaeota</taxon>
        <taxon>Promethearchaeia</taxon>
        <taxon>Promethearchaeales</taxon>
        <taxon>Promethearchaeaceae</taxon>
        <taxon>Candidatus Lokiarchaeum</taxon>
    </lineage>
</organism>
<sequence>MVLRNMKSIKDLIHGVIHIMMFYNNGIVFQTTFPSEKNIPLIGEKLSLIVNQMQNLMKMYDENELSYKKLIYETDNYIIAIIKLGEESNLALLLDNSPTDSLELKKIKKFIDKLEELIDMDKEELVHENA</sequence>
<gene>
    <name evidence="1" type="ORF">NEF87_000576</name>
</gene>
<evidence type="ECO:0000313" key="1">
    <source>
        <dbReference type="EMBL" id="UYP44291.1"/>
    </source>
</evidence>
<evidence type="ECO:0000313" key="2">
    <source>
        <dbReference type="Proteomes" id="UP001208689"/>
    </source>
</evidence>
<dbReference type="SUPFAM" id="SSF103196">
    <property type="entry name" value="Roadblock/LC7 domain"/>
    <property type="match status" value="1"/>
</dbReference>
<accession>A0ABY6HLA5</accession>
<evidence type="ECO:0008006" key="3">
    <source>
        <dbReference type="Google" id="ProtNLM"/>
    </source>
</evidence>
<dbReference type="EMBL" id="CP104013">
    <property type="protein sequence ID" value="UYP44291.1"/>
    <property type="molecule type" value="Genomic_DNA"/>
</dbReference>
<protein>
    <recommendedName>
        <fullName evidence="3">Roadblock/LAMTOR2 domain-containing protein</fullName>
    </recommendedName>
</protein>
<proteinExistence type="predicted"/>